<keyword evidence="3" id="KW-0804">Transcription</keyword>
<evidence type="ECO:0000313" key="5">
    <source>
        <dbReference type="EMBL" id="RRK30234.1"/>
    </source>
</evidence>
<evidence type="ECO:0000259" key="4">
    <source>
        <dbReference type="PROSITE" id="PS50949"/>
    </source>
</evidence>
<dbReference type="InterPro" id="IPR036388">
    <property type="entry name" value="WH-like_DNA-bd_sf"/>
</dbReference>
<dbReference type="Pfam" id="PF00392">
    <property type="entry name" value="GntR"/>
    <property type="match status" value="1"/>
</dbReference>
<protein>
    <submittedName>
        <fullName evidence="5">GntR family transcriptional regulator</fullName>
    </submittedName>
</protein>
<evidence type="ECO:0000313" key="6">
    <source>
        <dbReference type="Proteomes" id="UP000274920"/>
    </source>
</evidence>
<keyword evidence="6" id="KW-1185">Reference proteome</keyword>
<sequence>MLIEIDFNSEEAIYIQLRNQIILGIATSIFQEGDSLPSVRQLADTIGVNMHTVNKAYAVLKQEGFISLDKRRGAVIRVDIDKIKALEEMREQLRLVLAKGCCKNITREEVHGLVDDIFDTYSGMI</sequence>
<dbReference type="Proteomes" id="UP000274920">
    <property type="component" value="Unassembled WGS sequence"/>
</dbReference>
<dbReference type="InterPro" id="IPR000524">
    <property type="entry name" value="Tscrpt_reg_HTH_GntR"/>
</dbReference>
<dbReference type="SUPFAM" id="SSF46785">
    <property type="entry name" value="Winged helix' DNA-binding domain"/>
    <property type="match status" value="1"/>
</dbReference>
<keyword evidence="1" id="KW-0805">Transcription regulation</keyword>
<accession>A0A426DC01</accession>
<reference evidence="5" key="1">
    <citation type="submission" date="2018-10" db="EMBL/GenBank/DDBJ databases">
        <title>Schaedlerella arabinophila gen. nov. sp. nov., isolated from the mouse intestinal tract and comparative analysis with the genome of the closely related altered Schaedler flora strain ASF502.</title>
        <authorList>
            <person name="Miyake S."/>
            <person name="Soh M."/>
            <person name="Seedorf H."/>
        </authorList>
    </citation>
    <scope>NUCLEOTIDE SEQUENCE [LARGE SCALE GENOMIC DNA]</scope>
    <source>
        <strain evidence="5">DSM 106076</strain>
    </source>
</reference>
<dbReference type="EMBL" id="RHJS01000002">
    <property type="protein sequence ID" value="RRK30234.1"/>
    <property type="molecule type" value="Genomic_DNA"/>
</dbReference>
<evidence type="ECO:0000256" key="3">
    <source>
        <dbReference type="ARBA" id="ARBA00023163"/>
    </source>
</evidence>
<dbReference type="PANTHER" id="PTHR38445">
    <property type="entry name" value="HTH-TYPE TRANSCRIPTIONAL REPRESSOR YTRA"/>
    <property type="match status" value="1"/>
</dbReference>
<dbReference type="CDD" id="cd07377">
    <property type="entry name" value="WHTH_GntR"/>
    <property type="match status" value="1"/>
</dbReference>
<feature type="domain" description="HTH gntR-type" evidence="4">
    <location>
        <begin position="11"/>
        <end position="79"/>
    </location>
</feature>
<dbReference type="GO" id="GO:0003677">
    <property type="term" value="F:DNA binding"/>
    <property type="evidence" value="ECO:0007669"/>
    <property type="project" value="UniProtKB-KW"/>
</dbReference>
<dbReference type="PANTHER" id="PTHR38445:SF12">
    <property type="entry name" value="GNTR-FAMILY TRANSCRIPTIONAL REGULATOR"/>
    <property type="match status" value="1"/>
</dbReference>
<dbReference type="SMART" id="SM00345">
    <property type="entry name" value="HTH_GNTR"/>
    <property type="match status" value="1"/>
</dbReference>
<dbReference type="GO" id="GO:0003700">
    <property type="term" value="F:DNA-binding transcription factor activity"/>
    <property type="evidence" value="ECO:0007669"/>
    <property type="project" value="InterPro"/>
</dbReference>
<dbReference type="PROSITE" id="PS50949">
    <property type="entry name" value="HTH_GNTR"/>
    <property type="match status" value="1"/>
</dbReference>
<evidence type="ECO:0000256" key="1">
    <source>
        <dbReference type="ARBA" id="ARBA00023015"/>
    </source>
</evidence>
<proteinExistence type="predicted"/>
<evidence type="ECO:0000256" key="2">
    <source>
        <dbReference type="ARBA" id="ARBA00023125"/>
    </source>
</evidence>
<name>A0A426DC01_9FIRM</name>
<dbReference type="PRINTS" id="PR00035">
    <property type="entry name" value="HTHGNTR"/>
</dbReference>
<gene>
    <name evidence="5" type="ORF">EBB54_01720</name>
</gene>
<dbReference type="RefSeq" id="WP_125126083.1">
    <property type="nucleotide sequence ID" value="NZ_CASCYM010000037.1"/>
</dbReference>
<dbReference type="Gene3D" id="1.10.10.10">
    <property type="entry name" value="Winged helix-like DNA-binding domain superfamily/Winged helix DNA-binding domain"/>
    <property type="match status" value="1"/>
</dbReference>
<dbReference type="AlphaFoldDB" id="A0A426DC01"/>
<comment type="caution">
    <text evidence="5">The sequence shown here is derived from an EMBL/GenBank/DDBJ whole genome shotgun (WGS) entry which is preliminary data.</text>
</comment>
<keyword evidence="2" id="KW-0238">DNA-binding</keyword>
<dbReference type="InterPro" id="IPR036390">
    <property type="entry name" value="WH_DNA-bd_sf"/>
</dbReference>
<organism evidence="5 6">
    <name type="scientific">Schaedlerella arabinosiphila</name>
    <dbReference type="NCBI Taxonomy" id="2044587"/>
    <lineage>
        <taxon>Bacteria</taxon>
        <taxon>Bacillati</taxon>
        <taxon>Bacillota</taxon>
        <taxon>Clostridia</taxon>
        <taxon>Lachnospirales</taxon>
        <taxon>Lachnospiraceae</taxon>
        <taxon>Schaedlerella</taxon>
    </lineage>
</organism>